<organism evidence="3 4">
    <name type="scientific">Planococcus salinus</name>
    <dbReference type="NCBI Taxonomy" id="1848460"/>
    <lineage>
        <taxon>Bacteria</taxon>
        <taxon>Bacillati</taxon>
        <taxon>Bacillota</taxon>
        <taxon>Bacilli</taxon>
        <taxon>Bacillales</taxon>
        <taxon>Caryophanaceae</taxon>
        <taxon>Planococcus</taxon>
    </lineage>
</organism>
<dbReference type="Proteomes" id="UP000275473">
    <property type="component" value="Unassembled WGS sequence"/>
</dbReference>
<dbReference type="RefSeq" id="WP_123163583.1">
    <property type="nucleotide sequence ID" value="NZ_RIAX01000001.1"/>
</dbReference>
<evidence type="ECO:0000256" key="1">
    <source>
        <dbReference type="SAM" id="SignalP"/>
    </source>
</evidence>
<sequence length="330" mass="35702">MTTNKFFMAASVAAIAVASVTAPVSAESVHSFTDVGSTYDEAVSFLYELEIIKGKSPTQFGTHQQLTRGDAAVILANAIGVDVDGAPDAGFTDLNDRVRGAVNGLAEWGVVSGVTETQFKPNEPLSRGAMAKLLVLGFELEGYEMETPFTDVGGVFAPYIEALYGTEITSGKTATSYGTYANITRGEFANLLYKSFLFMFENVYDVTVESAELRSSTSVDLLLSEAVPEDFSAHDIGEFFYYTAEFEDGTVADFIPTVYKLSTDRLTLTVEHRNFDLSGKAGILYIEDFVNGISLPFNFIEETAIIDSPAVSDQIGDLPEELPATEETVE</sequence>
<dbReference type="Pfam" id="PF00395">
    <property type="entry name" value="SLH"/>
    <property type="match status" value="3"/>
</dbReference>
<evidence type="ECO:0000259" key="2">
    <source>
        <dbReference type="PROSITE" id="PS51272"/>
    </source>
</evidence>
<dbReference type="InterPro" id="IPR001119">
    <property type="entry name" value="SLH_dom"/>
</dbReference>
<dbReference type="OrthoDB" id="2426257at2"/>
<feature type="signal peptide" evidence="1">
    <location>
        <begin position="1"/>
        <end position="26"/>
    </location>
</feature>
<proteinExistence type="predicted"/>
<accession>A0A3M8PAZ1</accession>
<feature type="domain" description="SLH" evidence="2">
    <location>
        <begin position="90"/>
        <end position="148"/>
    </location>
</feature>
<gene>
    <name evidence="3" type="ORF">EEX84_00295</name>
</gene>
<comment type="caution">
    <text evidence="3">The sequence shown here is derived from an EMBL/GenBank/DDBJ whole genome shotgun (WGS) entry which is preliminary data.</text>
</comment>
<dbReference type="EMBL" id="RIAX01000001">
    <property type="protein sequence ID" value="RNF40833.1"/>
    <property type="molecule type" value="Genomic_DNA"/>
</dbReference>
<dbReference type="PROSITE" id="PS51272">
    <property type="entry name" value="SLH"/>
    <property type="match status" value="2"/>
</dbReference>
<evidence type="ECO:0000313" key="3">
    <source>
        <dbReference type="EMBL" id="RNF40833.1"/>
    </source>
</evidence>
<keyword evidence="4" id="KW-1185">Reference proteome</keyword>
<reference evidence="3 4" key="1">
    <citation type="journal article" date="2018" name="Int. J. Syst. Evol. Microbiol.">
        <title>Planococcus salinus sp. nov., a moderately halophilic bacterium isolated from a saline-alkali soil.</title>
        <authorList>
            <person name="Gan L."/>
        </authorList>
    </citation>
    <scope>NUCLEOTIDE SEQUENCE [LARGE SCALE GENOMIC DNA]</scope>
    <source>
        <strain evidence="3 4">LCB217</strain>
    </source>
</reference>
<keyword evidence="1" id="KW-0732">Signal</keyword>
<dbReference type="AlphaFoldDB" id="A0A3M8PAZ1"/>
<feature type="domain" description="SLH" evidence="2">
    <location>
        <begin position="26"/>
        <end position="89"/>
    </location>
</feature>
<feature type="chain" id="PRO_5018044079" evidence="1">
    <location>
        <begin position="27"/>
        <end position="330"/>
    </location>
</feature>
<evidence type="ECO:0000313" key="4">
    <source>
        <dbReference type="Proteomes" id="UP000275473"/>
    </source>
</evidence>
<protein>
    <submittedName>
        <fullName evidence="3">S-layer homology domain-containing protein</fullName>
    </submittedName>
</protein>
<name>A0A3M8PAZ1_9BACL</name>